<evidence type="ECO:0000259" key="4">
    <source>
        <dbReference type="Pfam" id="PF24883"/>
    </source>
</evidence>
<feature type="region of interest" description="Disordered" evidence="2">
    <location>
        <begin position="16"/>
        <end position="73"/>
    </location>
</feature>
<keyword evidence="1" id="KW-0677">Repeat</keyword>
<dbReference type="PANTHER" id="PTHR10039:SF17">
    <property type="entry name" value="FUNGAL STAND N-TERMINAL GOODBYE DOMAIN-CONTAINING PROTEIN-RELATED"/>
    <property type="match status" value="1"/>
</dbReference>
<dbReference type="SUPFAM" id="SSF52540">
    <property type="entry name" value="P-loop containing nucleoside triphosphate hydrolases"/>
    <property type="match status" value="1"/>
</dbReference>
<dbReference type="Proteomes" id="UP000039046">
    <property type="component" value="Unassembled WGS sequence"/>
</dbReference>
<dbReference type="Gene3D" id="3.40.50.300">
    <property type="entry name" value="P-loop containing nucleotide triphosphate hydrolases"/>
    <property type="match status" value="1"/>
</dbReference>
<dbReference type="InterPro" id="IPR056884">
    <property type="entry name" value="NPHP3-like_N"/>
</dbReference>
<dbReference type="STRING" id="1531966.A0A0A1TR12"/>
<evidence type="ECO:0000256" key="2">
    <source>
        <dbReference type="SAM" id="MobiDB-lite"/>
    </source>
</evidence>
<dbReference type="InterPro" id="IPR011044">
    <property type="entry name" value="Quino_amine_DH_bsu"/>
</dbReference>
<organism evidence="5 6">
    <name type="scientific">[Torrubiella] hemipterigena</name>
    <dbReference type="NCBI Taxonomy" id="1531966"/>
    <lineage>
        <taxon>Eukaryota</taxon>
        <taxon>Fungi</taxon>
        <taxon>Dikarya</taxon>
        <taxon>Ascomycota</taxon>
        <taxon>Pezizomycotina</taxon>
        <taxon>Sordariomycetes</taxon>
        <taxon>Hypocreomycetidae</taxon>
        <taxon>Hypocreales</taxon>
        <taxon>Clavicipitaceae</taxon>
        <taxon>Clavicipitaceae incertae sedis</taxon>
        <taxon>'Torrubiella' clade</taxon>
    </lineage>
</organism>
<accession>A0A0A1TR12</accession>
<evidence type="ECO:0000256" key="1">
    <source>
        <dbReference type="ARBA" id="ARBA00022737"/>
    </source>
</evidence>
<dbReference type="SUPFAM" id="SSF50969">
    <property type="entry name" value="YVTN repeat-like/Quinoprotein amine dehydrogenase"/>
    <property type="match status" value="1"/>
</dbReference>
<dbReference type="InterPro" id="IPR015943">
    <property type="entry name" value="WD40/YVTN_repeat-like_dom_sf"/>
</dbReference>
<dbReference type="InterPro" id="IPR027417">
    <property type="entry name" value="P-loop_NTPase"/>
</dbReference>
<dbReference type="OrthoDB" id="674604at2759"/>
<protein>
    <submittedName>
        <fullName evidence="5">Uncharacterized protein</fullName>
    </submittedName>
</protein>
<dbReference type="Gene3D" id="2.130.10.10">
    <property type="entry name" value="YVTN repeat-like/Quinoprotein amine dehydrogenase"/>
    <property type="match status" value="3"/>
</dbReference>
<gene>
    <name evidence="5" type="ORF">VHEMI09165</name>
</gene>
<dbReference type="Pfam" id="PF24883">
    <property type="entry name" value="NPHP3_N"/>
    <property type="match status" value="1"/>
</dbReference>
<evidence type="ECO:0000259" key="3">
    <source>
        <dbReference type="Pfam" id="PF17100"/>
    </source>
</evidence>
<reference evidence="5 6" key="1">
    <citation type="journal article" date="2015" name="Genome Announc.">
        <title>Draft Genome Sequence and Gene Annotation of the Entomopathogenic Fungus Verticillium hemipterigenum.</title>
        <authorList>
            <person name="Horn F."/>
            <person name="Habel A."/>
            <person name="Scharf D.H."/>
            <person name="Dworschak J."/>
            <person name="Brakhage A.A."/>
            <person name="Guthke R."/>
            <person name="Hertweck C."/>
            <person name="Linde J."/>
        </authorList>
    </citation>
    <scope>NUCLEOTIDE SEQUENCE [LARGE SCALE GENOMIC DNA]</scope>
</reference>
<dbReference type="HOGENOM" id="CLU_238721_0_0_1"/>
<dbReference type="InterPro" id="IPR031359">
    <property type="entry name" value="NACHT_N"/>
</dbReference>
<name>A0A0A1TR12_9HYPO</name>
<feature type="domain" description="Nephrocystin 3-like N-terminal" evidence="4">
    <location>
        <begin position="401"/>
        <end position="564"/>
    </location>
</feature>
<dbReference type="PANTHER" id="PTHR10039">
    <property type="entry name" value="AMELOGENIN"/>
    <property type="match status" value="1"/>
</dbReference>
<keyword evidence="6" id="KW-1185">Reference proteome</keyword>
<feature type="compositionally biased region" description="Low complexity" evidence="2">
    <location>
        <begin position="37"/>
        <end position="52"/>
    </location>
</feature>
<dbReference type="Pfam" id="PF17100">
    <property type="entry name" value="NACHT_N"/>
    <property type="match status" value="1"/>
</dbReference>
<evidence type="ECO:0000313" key="5">
    <source>
        <dbReference type="EMBL" id="CEJ93587.1"/>
    </source>
</evidence>
<dbReference type="SUPFAM" id="SSF82171">
    <property type="entry name" value="DPP6 N-terminal domain-like"/>
    <property type="match status" value="1"/>
</dbReference>
<dbReference type="EMBL" id="CDHN01000005">
    <property type="protein sequence ID" value="CEJ93587.1"/>
    <property type="molecule type" value="Genomic_DNA"/>
</dbReference>
<sequence length="1775" mass="198582">MPSKPSFFDKLVRRSKNKRLGDSLAPPTDSGDELSLRSRASSRASSAHSAVSTPVENSIPTENAPEIAATVPDGPPVSLWPRAYDQVRKENKTLVEEYEKLLAKHLDKDSGSESTSNSVLGNSPEKMALITEQGLEELTNSRIKYTLFGNDFVLMDQAGQLSSTLVGFKDYVAEAFKASPEASMAWAGVALVLPLVTNISTVEAEHKASFIKVLSRMKLYVGMEQLLWPKHLNLQPSARITLEHEITQLYVSIIIFQMESARRFYRRWIMRTVRDAVKYDDWETKVKAVNDAEEVVLNAFRLVTDQAVRSNLDELVLSAGQQTKALISIADDIKSLLDIQTKGVAYTKEIADGVEMLAQAKSKKLETVKLDMFVDTKAQFDSIDSERAGKCFESTRKTIQQRIKVWAASNTGPNILWVRGLAGTGKSTIARTMAANFAKDGVLAGSYFFRRGDEDRTKSANILSTIMDRAIHCVPGLARHVADALSGKDKTWLRDKGLETQFDTLFRTPLGRLLDKGKMSSFTFVIIIDALDECADHGDLGPLIALLSGLNSTEQRFNILLTSRAAGTFESRVREFIVEGEDYINLHLEDAQFSEETQKDIQVYMSDMFTRIKQQFDIEQNPWPTEVQQEILITRAVTPSPLFIYAATLYRFLTNEESLPDDQLEEWLSSVSAGANQLNEIYEPVLKIAFASVGIKRHADLQNLIYAIILARTPLSRRILSEMFSIKLDVVKSLLKTLHSVINLPTGQDDAIEIYHKSFSDFVQAALDTPNAESPYVIPIPEAHGTIAFKCIKLLDAKLMRDICKLGDPLTFLEEVDDIHIQDCIPGSVQYASKNWVHHVLDAQIEGSEIGVISDFLCKHFLHWIECAMLLKDFSNSVSSIINLQSYILAAEHPLLNLLAFLKDAHRFLLFVHDYETSPLQIYGAGLVFCPTSSLIRTTFKKHAVSLGVKVEGIQGHWDSLLQTLSTLPYTDHLEYSDDGRLLLAASANSVQVWDTISGSERFTKVFNYSICEVHFSSDSRLIVVHTTWRDIHIVDAQSGVLKQKLTGFSFLLPSKQGKYLFYSRYKGLHEFNGRGWNAVTMQEVKSMPFTDTEFGKRLFELVESNPESYNTDSSSDDSEFHEHNVPDWESIYESSSHSLEGDENEDEIISSVDSGYGRHVESSAENIDESIAESVAQTCSSSTEETESLGGIITDSETGSIETVWKDLRRQYPCNVLSPDGTISVSCGPNNLIIVGNSRNGKILAEITSNTKRPSMLIISQDNRLLLVSAGSSEPELWNIRDNIRVWTGQPNPTGVSGFIDHAQFSKCGTFVDMYCSKWIYSLNIETLDITWRQFTVNIDIETICATGDGSQVAALASRSFIAIFNSSLDEATVPYTVDEGGYSNAAQSLLVSSQDMVAVQFTDGTIELHDTFNRSIRTMKTNQHMVQFSADGKYLICSFHKTACVAVYDTDSLQSVFTSTYHGEASHPEPLVAISPNGIYLAIATWIEDTAEQLTVWNLQTGYLIRSIPVLPVSLLFFSEDMSEDDILVVIYNLRGRRRYSVHRFPISQYFSYQSQVCEGRGFIFDGSFLPNSSKLAIIYTSHPTYTHVVDLFCVLTGTRLTRIVKNHMTMTDTNLRFPAFPTSDVNVWRRADGYWNLKSNTRELTSSFDDTLRLVYDDDWIAKDGNRVFKLPGPCRLGTPVYDSPPIHSKGSVMVFLTQNNSVVKLTVLDDGLDSVMLDTRTTQLQRKTSGDSMNWMDNGENSITRREVSFGVSDFFYEFATGENDSNDDSD</sequence>
<evidence type="ECO:0000313" key="6">
    <source>
        <dbReference type="Proteomes" id="UP000039046"/>
    </source>
</evidence>
<feature type="domain" description="NWD NACHT-NTPase N-terminal" evidence="3">
    <location>
        <begin position="78"/>
        <end position="296"/>
    </location>
</feature>
<proteinExistence type="predicted"/>